<evidence type="ECO:0000313" key="2">
    <source>
        <dbReference type="Proteomes" id="UP000606786"/>
    </source>
</evidence>
<protein>
    <submittedName>
        <fullName evidence="1">(Mediterranean fruit fly) hypothetical protein</fullName>
    </submittedName>
</protein>
<dbReference type="Proteomes" id="UP000606786">
    <property type="component" value="Unassembled WGS sequence"/>
</dbReference>
<comment type="caution">
    <text evidence="1">The sequence shown here is derived from an EMBL/GenBank/DDBJ whole genome shotgun (WGS) entry which is preliminary data.</text>
</comment>
<accession>A0A811VI73</accession>
<evidence type="ECO:0000313" key="1">
    <source>
        <dbReference type="EMBL" id="CAD7013949.1"/>
    </source>
</evidence>
<reference evidence="1" key="1">
    <citation type="submission" date="2020-11" db="EMBL/GenBank/DDBJ databases">
        <authorList>
            <person name="Whitehead M."/>
        </authorList>
    </citation>
    <scope>NUCLEOTIDE SEQUENCE</scope>
    <source>
        <strain evidence="1">EGII</strain>
    </source>
</reference>
<dbReference type="EMBL" id="CAJHJT010000056">
    <property type="protein sequence ID" value="CAD7013949.1"/>
    <property type="molecule type" value="Genomic_DNA"/>
</dbReference>
<gene>
    <name evidence="1" type="ORF">CCAP1982_LOCUS21958</name>
</gene>
<dbReference type="AlphaFoldDB" id="A0A811VI73"/>
<name>A0A811VI73_CERCA</name>
<organism evidence="1 2">
    <name type="scientific">Ceratitis capitata</name>
    <name type="common">Mediterranean fruit fly</name>
    <name type="synonym">Tephritis capitata</name>
    <dbReference type="NCBI Taxonomy" id="7213"/>
    <lineage>
        <taxon>Eukaryota</taxon>
        <taxon>Metazoa</taxon>
        <taxon>Ecdysozoa</taxon>
        <taxon>Arthropoda</taxon>
        <taxon>Hexapoda</taxon>
        <taxon>Insecta</taxon>
        <taxon>Pterygota</taxon>
        <taxon>Neoptera</taxon>
        <taxon>Endopterygota</taxon>
        <taxon>Diptera</taxon>
        <taxon>Brachycera</taxon>
        <taxon>Muscomorpha</taxon>
        <taxon>Tephritoidea</taxon>
        <taxon>Tephritidae</taxon>
        <taxon>Ceratitis</taxon>
        <taxon>Ceratitis</taxon>
    </lineage>
</organism>
<proteinExistence type="predicted"/>
<sequence>MYQEVFGVVSAPPPKSANIFCAPFDNVFIGKSFAFSSRVHELVMQQLEVQEPPPSTPAA</sequence>
<keyword evidence="2" id="KW-1185">Reference proteome</keyword>